<dbReference type="RefSeq" id="WP_207647079.1">
    <property type="nucleotide sequence ID" value="NZ_FRCT01000004.1"/>
</dbReference>
<accession>A0A1M7IEK6</accession>
<dbReference type="Proteomes" id="UP000184394">
    <property type="component" value="Unassembled WGS sequence"/>
</dbReference>
<reference evidence="1 2" key="1">
    <citation type="submission" date="2016-11" db="EMBL/GenBank/DDBJ databases">
        <authorList>
            <person name="Jaros S."/>
            <person name="Januszkiewicz K."/>
            <person name="Wedrychowicz H."/>
        </authorList>
    </citation>
    <scope>NUCLEOTIDE SEQUENCE [LARGE SCALE GENOMIC DNA]</scope>
    <source>
        <strain evidence="1 2">Y1</strain>
    </source>
</reference>
<name>A0A1M7IEK6_RUMFL</name>
<protein>
    <submittedName>
        <fullName evidence="1">Uncharacterized protein</fullName>
    </submittedName>
</protein>
<organism evidence="1 2">
    <name type="scientific">Ruminococcus flavefaciens</name>
    <dbReference type="NCBI Taxonomy" id="1265"/>
    <lineage>
        <taxon>Bacteria</taxon>
        <taxon>Bacillati</taxon>
        <taxon>Bacillota</taxon>
        <taxon>Clostridia</taxon>
        <taxon>Eubacteriales</taxon>
        <taxon>Oscillospiraceae</taxon>
        <taxon>Ruminococcus</taxon>
    </lineage>
</organism>
<gene>
    <name evidence="1" type="ORF">SAMN04487860_10460</name>
</gene>
<proteinExistence type="predicted"/>
<evidence type="ECO:0000313" key="2">
    <source>
        <dbReference type="Proteomes" id="UP000184394"/>
    </source>
</evidence>
<dbReference type="AlphaFoldDB" id="A0A1M7IEK6"/>
<dbReference type="EMBL" id="FRCT01000004">
    <property type="protein sequence ID" value="SHM38877.1"/>
    <property type="molecule type" value="Genomic_DNA"/>
</dbReference>
<evidence type="ECO:0000313" key="1">
    <source>
        <dbReference type="EMBL" id="SHM38877.1"/>
    </source>
</evidence>
<sequence length="379" mass="43687">MTEDFSINDVKNFMNANMTDKGYICTDDNNEAEITVALYYSEDSKWITIISDTFMFDEPNDAKKIAVPFSDKFHTYVIAASCIDSDYLMMNLINTSDGTDGFINVGDNYGMPYQRNTESLPWAKVITDYEAFLALINDNHVFAEEVFFSAAEMLDMNTEQCCLSTKMLEMVDVQKLVILKYKMDSASDNRPPKFEIPRFNLMPCKIGRSHCVSVNNKGGSSKGIAVQFQGDYIENDELTFEDVVFEYRQNGERITVPIKLNKYYPPEGKPVLWWYDKDFIIPPAVNPDIPQLKKMDLEFEKEFGIRFTPCGNSRKTLDVKVFIYPLDNPKGSACWYVYKGHKTKRNYIDSHNENWNRSHLSEAHRAEVMLSPDDFDLDD</sequence>